<dbReference type="Gene3D" id="1.10.8.60">
    <property type="match status" value="1"/>
</dbReference>
<dbReference type="GO" id="GO:0006261">
    <property type="term" value="P:DNA-templated DNA replication"/>
    <property type="evidence" value="ECO:0007669"/>
    <property type="project" value="InterPro"/>
</dbReference>
<name>A0A835QI99_VANPL</name>
<accession>A0A835QI99</accession>
<dbReference type="PANTHER" id="PTHR12708">
    <property type="entry name" value="DNA POLYMERASE EPSILON SUBUNIT B"/>
    <property type="match status" value="1"/>
</dbReference>
<feature type="domain" description="DNA polymerase epsilon subunit B N-terminal" evidence="1">
    <location>
        <begin position="22"/>
        <end position="86"/>
    </location>
</feature>
<sequence>MKRYCWRCPADAVMGERVLDGREIRRRVQKKFKLRGFTLKIDALDEALSFVARFPDAEDEAVDLLLDEIDKESLKSSIIDGEAIRRVANLLLEVEAAVDPSSSAASNRSPLRVVDAF</sequence>
<dbReference type="InterPro" id="IPR024639">
    <property type="entry name" value="DNA_pol_e_bsu_N"/>
</dbReference>
<dbReference type="PANTHER" id="PTHR12708:SF0">
    <property type="entry name" value="DNA POLYMERASE EPSILON SUBUNIT 2"/>
    <property type="match status" value="1"/>
</dbReference>
<dbReference type="OrthoDB" id="10254730at2759"/>
<comment type="caution">
    <text evidence="2">The sequence shown here is derived from an EMBL/GenBank/DDBJ whole genome shotgun (WGS) entry which is preliminary data.</text>
</comment>
<dbReference type="Pfam" id="PF12213">
    <property type="entry name" value="Dpoe2NT"/>
    <property type="match status" value="1"/>
</dbReference>
<organism evidence="2 3">
    <name type="scientific">Vanilla planifolia</name>
    <name type="common">Vanilla</name>
    <dbReference type="NCBI Taxonomy" id="51239"/>
    <lineage>
        <taxon>Eukaryota</taxon>
        <taxon>Viridiplantae</taxon>
        <taxon>Streptophyta</taxon>
        <taxon>Embryophyta</taxon>
        <taxon>Tracheophyta</taxon>
        <taxon>Spermatophyta</taxon>
        <taxon>Magnoliopsida</taxon>
        <taxon>Liliopsida</taxon>
        <taxon>Asparagales</taxon>
        <taxon>Orchidaceae</taxon>
        <taxon>Vanilloideae</taxon>
        <taxon>Vanilleae</taxon>
        <taxon>Vanilla</taxon>
    </lineage>
</organism>
<dbReference type="EMBL" id="JADCNM010000009">
    <property type="protein sequence ID" value="KAG0469203.1"/>
    <property type="molecule type" value="Genomic_DNA"/>
</dbReference>
<protein>
    <recommendedName>
        <fullName evidence="1">DNA polymerase epsilon subunit B N-terminal domain-containing protein</fullName>
    </recommendedName>
</protein>
<reference evidence="2 3" key="1">
    <citation type="journal article" date="2020" name="Nat. Food">
        <title>A phased Vanilla planifolia genome enables genetic improvement of flavour and production.</title>
        <authorList>
            <person name="Hasing T."/>
            <person name="Tang H."/>
            <person name="Brym M."/>
            <person name="Khazi F."/>
            <person name="Huang T."/>
            <person name="Chambers A.H."/>
        </authorList>
    </citation>
    <scope>NUCLEOTIDE SEQUENCE [LARGE SCALE GENOMIC DNA]</scope>
    <source>
        <tissue evidence="2">Leaf</tissue>
    </source>
</reference>
<gene>
    <name evidence="2" type="ORF">HPP92_018531</name>
</gene>
<dbReference type="GO" id="GO:0008622">
    <property type="term" value="C:epsilon DNA polymerase complex"/>
    <property type="evidence" value="ECO:0007669"/>
    <property type="project" value="InterPro"/>
</dbReference>
<evidence type="ECO:0000259" key="1">
    <source>
        <dbReference type="Pfam" id="PF12213"/>
    </source>
</evidence>
<dbReference type="GO" id="GO:0042276">
    <property type="term" value="P:error-prone translesion synthesis"/>
    <property type="evidence" value="ECO:0007669"/>
    <property type="project" value="TreeGrafter"/>
</dbReference>
<evidence type="ECO:0000313" key="2">
    <source>
        <dbReference type="EMBL" id="KAG0469203.1"/>
    </source>
</evidence>
<dbReference type="Proteomes" id="UP000639772">
    <property type="component" value="Chromosome 9"/>
</dbReference>
<evidence type="ECO:0000313" key="3">
    <source>
        <dbReference type="Proteomes" id="UP000639772"/>
    </source>
</evidence>
<dbReference type="AlphaFoldDB" id="A0A835QI99"/>
<dbReference type="GO" id="GO:0003677">
    <property type="term" value="F:DNA binding"/>
    <property type="evidence" value="ECO:0007669"/>
    <property type="project" value="InterPro"/>
</dbReference>
<proteinExistence type="predicted"/>
<dbReference type="InterPro" id="IPR016266">
    <property type="entry name" value="POLE2"/>
</dbReference>